<feature type="region of interest" description="Disordered" evidence="1">
    <location>
        <begin position="524"/>
        <end position="689"/>
    </location>
</feature>
<protein>
    <recommendedName>
        <fullName evidence="5">BRICHOS domain-containing protein</fullName>
    </recommendedName>
</protein>
<gene>
    <name evidence="3" type="primary">Necator_chrV.g17969</name>
    <name evidence="3" type="ORF">RB195_013179</name>
</gene>
<feature type="compositionally biased region" description="Polar residues" evidence="1">
    <location>
        <begin position="75"/>
        <end position="88"/>
    </location>
</feature>
<keyword evidence="2" id="KW-0812">Transmembrane</keyword>
<feature type="region of interest" description="Disordered" evidence="1">
    <location>
        <begin position="729"/>
        <end position="776"/>
    </location>
</feature>
<evidence type="ECO:0008006" key="5">
    <source>
        <dbReference type="Google" id="ProtNLM"/>
    </source>
</evidence>
<feature type="region of interest" description="Disordered" evidence="1">
    <location>
        <begin position="73"/>
        <end position="96"/>
    </location>
</feature>
<keyword evidence="4" id="KW-1185">Reference proteome</keyword>
<feature type="compositionally biased region" description="Polar residues" evidence="1">
    <location>
        <begin position="639"/>
        <end position="651"/>
    </location>
</feature>
<sequence length="776" mass="85804">MARVPSDFLSFDQEPKIHADLIIRAAAAAAHTLAPVAARCDGAPLLMESPKYMVPNRPPRIVDLSKCPPPAYRSASGTVTETDTWSDYSGSSGLSKRRGSWVNLVESDENLNRHKVNCYPKVKKMVDAAQQAPCSRAPSQLAYVSENYQFHLMNSNHALPLKAAPGPAGTLPPSSVVQSRAPSVIMSSPADVARPTAGPLPSKKRNRLQEWKERGKRSCCALCILFFTLLLISGVITAIVLSQVLKAPKSAQISWLAPEMYRGGQNNPVRISMKADDEQVRLEMQGAMPFKGNFISYYDFKTNRVAVIDETLKGNGKSLACFVMPLDRSMLRDADAMRRAIGVASHRTSQTQGWGESWQYLPSPVFMNGQQMFNPPIPECEGARWIQLEYAGTNQKNRKCSDCYDFCLPEYGIERDALRGEEQLNIVKRICFYLFVPEWRTYAQANTIEQNQRDFETYYRNRNHLTTAFGSSGADSKWIQLQQLPQGIQNVSGNVAGHLNAAANSVMNTVGDAAQGLHAGVFGQNSHSQPNYQNGNGNGNGYSGSMMQTNQNPNPRSPGGFAPTAVNGVMNLNGVNGHSGSNAYNTNPNNQGTYGDPSQSPYPNMNQYPQNGERQDRNPAPQELPNMSGYAPHPVRQVYGSQQYPNTQQAPDQRDLNSVPYTNGNGFGMTNGYANNRPPYPDSNGMNPPAGYVPQAEINMQGVAGMPRPQDIGISRTGYTPDVMPNLQYQQQQQQQQQLPLQQQMSQQQQQMPQQQQQQMPQQQQQQIPQQNWFSG</sequence>
<evidence type="ECO:0000256" key="1">
    <source>
        <dbReference type="SAM" id="MobiDB-lite"/>
    </source>
</evidence>
<organism evidence="3 4">
    <name type="scientific">Necator americanus</name>
    <name type="common">Human hookworm</name>
    <dbReference type="NCBI Taxonomy" id="51031"/>
    <lineage>
        <taxon>Eukaryota</taxon>
        <taxon>Metazoa</taxon>
        <taxon>Ecdysozoa</taxon>
        <taxon>Nematoda</taxon>
        <taxon>Chromadorea</taxon>
        <taxon>Rhabditida</taxon>
        <taxon>Rhabditina</taxon>
        <taxon>Rhabditomorpha</taxon>
        <taxon>Strongyloidea</taxon>
        <taxon>Ancylostomatidae</taxon>
        <taxon>Bunostominae</taxon>
        <taxon>Necator</taxon>
    </lineage>
</organism>
<accession>A0ABR1DUA8</accession>
<evidence type="ECO:0000313" key="3">
    <source>
        <dbReference type="EMBL" id="KAK6754026.1"/>
    </source>
</evidence>
<dbReference type="Proteomes" id="UP001303046">
    <property type="component" value="Unassembled WGS sequence"/>
</dbReference>
<keyword evidence="2" id="KW-1133">Transmembrane helix</keyword>
<dbReference type="EMBL" id="JAVFWL010000005">
    <property type="protein sequence ID" value="KAK6754026.1"/>
    <property type="molecule type" value="Genomic_DNA"/>
</dbReference>
<feature type="compositionally biased region" description="Low complexity" evidence="1">
    <location>
        <begin position="566"/>
        <end position="576"/>
    </location>
</feature>
<reference evidence="3 4" key="1">
    <citation type="submission" date="2023-08" db="EMBL/GenBank/DDBJ databases">
        <title>A Necator americanus chromosomal reference genome.</title>
        <authorList>
            <person name="Ilik V."/>
            <person name="Petrzelkova K.J."/>
            <person name="Pardy F."/>
            <person name="Fuh T."/>
            <person name="Niatou-Singa F.S."/>
            <person name="Gouil Q."/>
            <person name="Baker L."/>
            <person name="Ritchie M.E."/>
            <person name="Jex A.R."/>
            <person name="Gazzola D."/>
            <person name="Li H."/>
            <person name="Toshio Fujiwara R."/>
            <person name="Zhan B."/>
            <person name="Aroian R.V."/>
            <person name="Pafco B."/>
            <person name="Schwarz E.M."/>
        </authorList>
    </citation>
    <scope>NUCLEOTIDE SEQUENCE [LARGE SCALE GENOMIC DNA]</scope>
    <source>
        <strain evidence="3 4">Aroian</strain>
        <tissue evidence="3">Whole animal</tissue>
    </source>
</reference>
<proteinExistence type="predicted"/>
<keyword evidence="2" id="KW-0472">Membrane</keyword>
<feature type="transmembrane region" description="Helical" evidence="2">
    <location>
        <begin position="219"/>
        <end position="241"/>
    </location>
</feature>
<feature type="compositionally biased region" description="Polar residues" evidence="1">
    <location>
        <begin position="578"/>
        <end position="612"/>
    </location>
</feature>
<name>A0ABR1DUA8_NECAM</name>
<comment type="caution">
    <text evidence="3">The sequence shown here is derived from an EMBL/GenBank/DDBJ whole genome shotgun (WGS) entry which is preliminary data.</text>
</comment>
<evidence type="ECO:0000313" key="4">
    <source>
        <dbReference type="Proteomes" id="UP001303046"/>
    </source>
</evidence>
<evidence type="ECO:0000256" key="2">
    <source>
        <dbReference type="SAM" id="Phobius"/>
    </source>
</evidence>